<protein>
    <submittedName>
        <fullName evidence="1">Transferase</fullName>
    </submittedName>
</protein>
<proteinExistence type="predicted"/>
<dbReference type="OrthoDB" id="9814490at2"/>
<dbReference type="InterPro" id="IPR011004">
    <property type="entry name" value="Trimer_LpxA-like_sf"/>
</dbReference>
<sequence length="238" mass="26875">MSKLRFLYSVNWTKTLYFNFKKFPFDVAKKLPVFFYGKVHFHTIEGQIEIKGPITRAMIGFGQRFEKAKKEKGIAEFWLEGQLVFNGPAHMGKDVLFYIGKEAYCEFGYMACLGSDVKLVCTERITLGDWSGIGYESQVIDTNSHPMINTLTGALYPMTGAIAIGTHNAVSNRVSIMAFTRTPDFCVIASNSLCTKDYTDLGSNVLIGGVPAKLIKNNYSRDWDNEKELLKQYKIIKL</sequence>
<keyword evidence="1" id="KW-0808">Transferase</keyword>
<dbReference type="SUPFAM" id="SSF51161">
    <property type="entry name" value="Trimeric LpxA-like enzymes"/>
    <property type="match status" value="1"/>
</dbReference>
<dbReference type="AlphaFoldDB" id="A0A4S3ZZM8"/>
<comment type="caution">
    <text evidence="1">The sequence shown here is derived from an EMBL/GenBank/DDBJ whole genome shotgun (WGS) entry which is preliminary data.</text>
</comment>
<dbReference type="RefSeq" id="WP_136402435.1">
    <property type="nucleotide sequence ID" value="NZ_SSNZ01000002.1"/>
</dbReference>
<accession>A0A4S3ZZM8</accession>
<keyword evidence="2" id="KW-1185">Reference proteome</keyword>
<organism evidence="1 2">
    <name type="scientific">Flavobacterium supellecticarium</name>
    <dbReference type="NCBI Taxonomy" id="2565924"/>
    <lineage>
        <taxon>Bacteria</taxon>
        <taxon>Pseudomonadati</taxon>
        <taxon>Bacteroidota</taxon>
        <taxon>Flavobacteriia</taxon>
        <taxon>Flavobacteriales</taxon>
        <taxon>Flavobacteriaceae</taxon>
        <taxon>Flavobacterium</taxon>
    </lineage>
</organism>
<evidence type="ECO:0000313" key="1">
    <source>
        <dbReference type="EMBL" id="THF51451.1"/>
    </source>
</evidence>
<dbReference type="GO" id="GO:0016740">
    <property type="term" value="F:transferase activity"/>
    <property type="evidence" value="ECO:0007669"/>
    <property type="project" value="UniProtKB-KW"/>
</dbReference>
<reference evidence="1 2" key="1">
    <citation type="submission" date="2019-04" db="EMBL/GenBank/DDBJ databases">
        <title>Flavobacterium sp. nov. isolated from construction timber.</title>
        <authorList>
            <person name="Lin S.-Y."/>
            <person name="Chang C.-T."/>
            <person name="Young C.-C."/>
        </authorList>
    </citation>
    <scope>NUCLEOTIDE SEQUENCE [LARGE SCALE GENOMIC DNA]</scope>
    <source>
        <strain evidence="1 2">CC-CTC003</strain>
    </source>
</reference>
<evidence type="ECO:0000313" key="2">
    <source>
        <dbReference type="Proteomes" id="UP000307507"/>
    </source>
</evidence>
<dbReference type="EMBL" id="SSNZ01000002">
    <property type="protein sequence ID" value="THF51451.1"/>
    <property type="molecule type" value="Genomic_DNA"/>
</dbReference>
<gene>
    <name evidence="1" type="ORF">E6C50_06730</name>
</gene>
<dbReference type="Gene3D" id="2.160.10.10">
    <property type="entry name" value="Hexapeptide repeat proteins"/>
    <property type="match status" value="1"/>
</dbReference>
<name>A0A4S3ZZM8_9FLAO</name>
<dbReference type="Proteomes" id="UP000307507">
    <property type="component" value="Unassembled WGS sequence"/>
</dbReference>